<name>G2HZZ1_KOMMN</name>
<comment type="subcellular location">
    <subcellularLocation>
        <location evidence="1">Cell membrane</location>
        <topology evidence="1">Multi-pass membrane protein</topology>
    </subcellularLocation>
</comment>
<evidence type="ECO:0000256" key="6">
    <source>
        <dbReference type="ARBA" id="ARBA00022842"/>
    </source>
</evidence>
<protein>
    <submittedName>
        <fullName evidence="13">Magnesium/cobalt transporter</fullName>
    </submittedName>
</protein>
<dbReference type="FunFam" id="1.20.58.340:FF:000004">
    <property type="entry name" value="Magnesium transport protein CorA"/>
    <property type="match status" value="1"/>
</dbReference>
<dbReference type="Proteomes" id="UP000009044">
    <property type="component" value="Chromosome"/>
</dbReference>
<evidence type="ECO:0000313" key="13">
    <source>
        <dbReference type="EMBL" id="BAK84249.1"/>
    </source>
</evidence>
<dbReference type="eggNOG" id="COG0598">
    <property type="taxonomic scope" value="Bacteria"/>
</dbReference>
<keyword evidence="3" id="KW-0813">Transport</keyword>
<evidence type="ECO:0000256" key="8">
    <source>
        <dbReference type="ARBA" id="ARBA00023065"/>
    </source>
</evidence>
<evidence type="ECO:0000256" key="4">
    <source>
        <dbReference type="ARBA" id="ARBA00022475"/>
    </source>
</evidence>
<evidence type="ECO:0000256" key="5">
    <source>
        <dbReference type="ARBA" id="ARBA00022692"/>
    </source>
</evidence>
<feature type="transmembrane region" description="Helical" evidence="12">
    <location>
        <begin position="306"/>
        <end position="327"/>
    </location>
</feature>
<keyword evidence="7 12" id="KW-1133">Transmembrane helix</keyword>
<keyword evidence="4" id="KW-1003">Cell membrane</keyword>
<keyword evidence="5 12" id="KW-0812">Transmembrane</keyword>
<evidence type="ECO:0000256" key="7">
    <source>
        <dbReference type="ARBA" id="ARBA00022989"/>
    </source>
</evidence>
<sequence length="336" mass="37072">MDGHLTGTDERQPMFLAHRPGAPARTVSTAADGAGAAWLDLLNPTPEEEALAAEVTGLRIPTRSQLDEIESSSRLFMEGDAVYLSTPLVRKTPDDFFVSPVGFVLMHERLLTIRYTGFSAFDVVARQVAGQTTPLSANEAGILLLEAVVDRLADILEHLGQSLDGMSRDVFQSEQPGQAQAATLLRNMLRRVGRSGDLGSSVRDSLLGLERISIFLGENKRHDLSDRLQARLGTVERDIRSLNDFVSQTANKVQFLLDATLGFISIEQNNGMKILTVVSFIGVAPTLVAGIYGMNFHDIPELNWKYGYWYSLALMAATVVLPLLWFWRRGWLGKNQ</sequence>
<evidence type="ECO:0000256" key="2">
    <source>
        <dbReference type="ARBA" id="ARBA00009765"/>
    </source>
</evidence>
<dbReference type="GO" id="GO:0015095">
    <property type="term" value="F:magnesium ion transmembrane transporter activity"/>
    <property type="evidence" value="ECO:0007669"/>
    <property type="project" value="TreeGrafter"/>
</dbReference>
<dbReference type="Gene3D" id="1.20.58.340">
    <property type="entry name" value="Magnesium transport protein CorA, transmembrane region"/>
    <property type="match status" value="2"/>
</dbReference>
<comment type="similarity">
    <text evidence="2">Belongs to the CorA metal ion transporter (MIT) (TC 1.A.35) family.</text>
</comment>
<evidence type="ECO:0000256" key="9">
    <source>
        <dbReference type="ARBA" id="ARBA00023136"/>
    </source>
</evidence>
<dbReference type="AlphaFoldDB" id="G2HZZ1"/>
<proteinExistence type="inferred from homology"/>
<evidence type="ECO:0000256" key="12">
    <source>
        <dbReference type="SAM" id="Phobius"/>
    </source>
</evidence>
<dbReference type="KEGG" id="gxy:GLX_18370"/>
<organism evidence="13 14">
    <name type="scientific">Komagataeibacter medellinensis (strain NBRC 3288 / BCRC 11682 / LMG 1693 / Kondo 51)</name>
    <name type="common">Gluconacetobacter medellinensis</name>
    <dbReference type="NCBI Taxonomy" id="634177"/>
    <lineage>
        <taxon>Bacteria</taxon>
        <taxon>Pseudomonadati</taxon>
        <taxon>Pseudomonadota</taxon>
        <taxon>Alphaproteobacteria</taxon>
        <taxon>Acetobacterales</taxon>
        <taxon>Acetobacteraceae</taxon>
        <taxon>Komagataeibacter</taxon>
    </lineage>
</organism>
<keyword evidence="8" id="KW-0406">Ion transport</keyword>
<dbReference type="GO" id="GO:0015087">
    <property type="term" value="F:cobalt ion transmembrane transporter activity"/>
    <property type="evidence" value="ECO:0007669"/>
    <property type="project" value="TreeGrafter"/>
</dbReference>
<feature type="transmembrane region" description="Helical" evidence="12">
    <location>
        <begin position="274"/>
        <end position="294"/>
    </location>
</feature>
<evidence type="ECO:0000256" key="11">
    <source>
        <dbReference type="ARBA" id="ARBA00045497"/>
    </source>
</evidence>
<evidence type="ECO:0000256" key="3">
    <source>
        <dbReference type="ARBA" id="ARBA00022448"/>
    </source>
</evidence>
<dbReference type="SUPFAM" id="SSF144083">
    <property type="entry name" value="Magnesium transport protein CorA, transmembrane region"/>
    <property type="match status" value="1"/>
</dbReference>
<comment type="catalytic activity">
    <reaction evidence="10">
        <text>Mg(2+)(in) = Mg(2+)(out)</text>
        <dbReference type="Rhea" id="RHEA:29827"/>
        <dbReference type="ChEBI" id="CHEBI:18420"/>
    </reaction>
</comment>
<evidence type="ECO:0000256" key="1">
    <source>
        <dbReference type="ARBA" id="ARBA00004651"/>
    </source>
</evidence>
<dbReference type="PATRIC" id="fig|634177.7.peg.2090"/>
<reference evidence="14" key="1">
    <citation type="journal article" date="2011" name="J. Bacteriol.">
        <title>Complete genome sequence of NBRC 3288, a unique cellulose-nonproducing strain of Gluconacetobacter xylinus isolated from vinegar.</title>
        <authorList>
            <person name="Ogino H."/>
            <person name="Azuma Y."/>
            <person name="Hosoyama A."/>
            <person name="Nakazawa H."/>
            <person name="Matsutani M."/>
            <person name="Hasegawa A."/>
            <person name="Otsuyama K."/>
            <person name="Matsushita K."/>
            <person name="Fujita N."/>
            <person name="Shirai M."/>
        </authorList>
    </citation>
    <scope>NUCLEOTIDE SEQUENCE [LARGE SCALE GENOMIC DNA]</scope>
    <source>
        <strain evidence="14">NBRC 3288 / BCRC 11682 / LMG 1693</strain>
    </source>
</reference>
<dbReference type="InterPro" id="IPR050829">
    <property type="entry name" value="CorA_MIT"/>
</dbReference>
<comment type="function">
    <text evidence="11">Mediates influx of magnesium ions. Alternates between open and closed states. Activated by low cytoplasmic Mg(2+) levels. Inactive when cytoplasmic Mg(2+) levels are high.</text>
</comment>
<dbReference type="SUPFAM" id="SSF143865">
    <property type="entry name" value="CorA soluble domain-like"/>
    <property type="match status" value="1"/>
</dbReference>
<accession>G2HZZ1</accession>
<dbReference type="GO" id="GO:0015099">
    <property type="term" value="F:nickel cation transmembrane transporter activity"/>
    <property type="evidence" value="ECO:0007669"/>
    <property type="project" value="TreeGrafter"/>
</dbReference>
<dbReference type="HOGENOM" id="CLU_007127_5_0_5"/>
<dbReference type="STRING" id="634177.GLX_18370"/>
<dbReference type="PANTHER" id="PTHR47685:SF1">
    <property type="entry name" value="MAGNESIUM TRANSPORT PROTEIN CORA"/>
    <property type="match status" value="1"/>
</dbReference>
<gene>
    <name evidence="13" type="ordered locus">GLX_18370</name>
</gene>
<dbReference type="GO" id="GO:0005886">
    <property type="term" value="C:plasma membrane"/>
    <property type="evidence" value="ECO:0007669"/>
    <property type="project" value="UniProtKB-SubCell"/>
</dbReference>
<dbReference type="EMBL" id="AP012159">
    <property type="protein sequence ID" value="BAK84249.1"/>
    <property type="molecule type" value="Genomic_DNA"/>
</dbReference>
<dbReference type="InterPro" id="IPR045861">
    <property type="entry name" value="CorA_cytoplasmic_dom"/>
</dbReference>
<dbReference type="InterPro" id="IPR045863">
    <property type="entry name" value="CorA_TM1_TM2"/>
</dbReference>
<keyword evidence="9 12" id="KW-0472">Membrane</keyword>
<dbReference type="PANTHER" id="PTHR47685">
    <property type="entry name" value="MAGNESIUM TRANSPORT PROTEIN CORA"/>
    <property type="match status" value="1"/>
</dbReference>
<evidence type="ECO:0000313" key="14">
    <source>
        <dbReference type="Proteomes" id="UP000009044"/>
    </source>
</evidence>
<dbReference type="CDD" id="cd12837">
    <property type="entry name" value="EcCorA-like_u1"/>
    <property type="match status" value="1"/>
</dbReference>
<dbReference type="Pfam" id="PF01544">
    <property type="entry name" value="CorA"/>
    <property type="match status" value="1"/>
</dbReference>
<dbReference type="InterPro" id="IPR002523">
    <property type="entry name" value="MgTranspt_CorA/ZnTranspt_ZntB"/>
</dbReference>
<evidence type="ECO:0000256" key="10">
    <source>
        <dbReference type="ARBA" id="ARBA00034269"/>
    </source>
</evidence>
<keyword evidence="6" id="KW-0460">Magnesium</keyword>